<dbReference type="AlphaFoldDB" id="A0A7X5UYB3"/>
<protein>
    <submittedName>
        <fullName evidence="1">Uncharacterized protein</fullName>
    </submittedName>
</protein>
<gene>
    <name evidence="1" type="ORF">FHR20_001470</name>
</gene>
<dbReference type="EMBL" id="JAASQV010000001">
    <property type="protein sequence ID" value="NIJ64539.1"/>
    <property type="molecule type" value="Genomic_DNA"/>
</dbReference>
<accession>A0A7X5UYB3</accession>
<proteinExistence type="predicted"/>
<sequence length="151" mass="16113">MMLALFTAFLTQSAPAVESASPDELRRGLLFSILCVEERPVGTPASGAIDFVPGENVPDIVFNRYAPEGGKPFFHKGRIESASIGQEGDRRVLSIVLSGQSEEGEAGALLTFETPEPKPHEIKLKLEPAAGKPVAFECISVPPMPPAGKKQ</sequence>
<name>A0A7X5UYB3_9SPHN</name>
<organism evidence="1 2">
    <name type="scientific">Sphingomonas leidyi</name>
    <dbReference type="NCBI Taxonomy" id="68569"/>
    <lineage>
        <taxon>Bacteria</taxon>
        <taxon>Pseudomonadati</taxon>
        <taxon>Pseudomonadota</taxon>
        <taxon>Alphaproteobacteria</taxon>
        <taxon>Sphingomonadales</taxon>
        <taxon>Sphingomonadaceae</taxon>
        <taxon>Sphingomonas</taxon>
    </lineage>
</organism>
<reference evidence="1 2" key="1">
    <citation type="submission" date="2020-03" db="EMBL/GenBank/DDBJ databases">
        <title>Genomic Encyclopedia of Type Strains, Phase IV (KMG-IV): sequencing the most valuable type-strain genomes for metagenomic binning, comparative biology and taxonomic classification.</title>
        <authorList>
            <person name="Goeker M."/>
        </authorList>
    </citation>
    <scope>NUCLEOTIDE SEQUENCE [LARGE SCALE GENOMIC DNA]</scope>
    <source>
        <strain evidence="1 2">DSM 4733</strain>
    </source>
</reference>
<evidence type="ECO:0000313" key="1">
    <source>
        <dbReference type="EMBL" id="NIJ64539.1"/>
    </source>
</evidence>
<dbReference type="Proteomes" id="UP000564677">
    <property type="component" value="Unassembled WGS sequence"/>
</dbReference>
<dbReference type="RefSeq" id="WP_167298873.1">
    <property type="nucleotide sequence ID" value="NZ_JAASQV010000001.1"/>
</dbReference>
<comment type="caution">
    <text evidence="1">The sequence shown here is derived from an EMBL/GenBank/DDBJ whole genome shotgun (WGS) entry which is preliminary data.</text>
</comment>
<evidence type="ECO:0000313" key="2">
    <source>
        <dbReference type="Proteomes" id="UP000564677"/>
    </source>
</evidence>
<keyword evidence="2" id="KW-1185">Reference proteome</keyword>